<dbReference type="InterPro" id="IPR002629">
    <property type="entry name" value="Met_Synth_C/arc"/>
</dbReference>
<feature type="domain" description="Cobalamin-independent methionine synthase MetE C-terminal/archaeal" evidence="1">
    <location>
        <begin position="22"/>
        <end position="347"/>
    </location>
</feature>
<dbReference type="Gene3D" id="3.20.20.210">
    <property type="match status" value="1"/>
</dbReference>
<proteinExistence type="predicted"/>
<evidence type="ECO:0000313" key="3">
    <source>
        <dbReference type="Proteomes" id="UP000464624"/>
    </source>
</evidence>
<dbReference type="InterPro" id="IPR038071">
    <property type="entry name" value="UROD/MetE-like_sf"/>
</dbReference>
<dbReference type="SUPFAM" id="SSF51726">
    <property type="entry name" value="UROD/MetE-like"/>
    <property type="match status" value="1"/>
</dbReference>
<dbReference type="KEGG" id="mxe:MYXE_34320"/>
<evidence type="ECO:0000313" key="2">
    <source>
        <dbReference type="EMBL" id="BBU23642.1"/>
    </source>
</evidence>
<sequence length="356" mass="36264">MQSFPAVSVAAGRQYGWAMSVFATATGNGSWPGDSPRQAAEVVVGELADALAHIVELPARGVGADMIGRAGALLIDVAIDTVPRGYRVAARPGAVMRRAASLLDEDIDALEEAWEEAGLRGSGRPVKVQAPGPVTLAAELELANGHRAITDPGAVRDLAASLAEGVAAHRAAVSRRLDTTVAVQFDEPSLPAAVAGRLTGVTALTPVDPIDEALATAALDTCAAAAGADVLLHSCASSLPWNLLCASKFHALSIGATTTPHSADLDGIAEFIESGRTVMLGVVPATTPARRPSVEEIAAAAVALTDLLGFPRAQVRNRVGITPACGLAGATPEWARTAIGLARKAAEALAEDPDAI</sequence>
<dbReference type="AlphaFoldDB" id="A0AAD1H3E0"/>
<dbReference type="EMBL" id="AP022314">
    <property type="protein sequence ID" value="BBU23642.1"/>
    <property type="molecule type" value="Genomic_DNA"/>
</dbReference>
<protein>
    <recommendedName>
        <fullName evidence="1">Cobalamin-independent methionine synthase MetE C-terminal/archaeal domain-containing protein</fullName>
    </recommendedName>
</protein>
<dbReference type="GO" id="GO:0008270">
    <property type="term" value="F:zinc ion binding"/>
    <property type="evidence" value="ECO:0007669"/>
    <property type="project" value="InterPro"/>
</dbReference>
<reference evidence="2 3" key="1">
    <citation type="submission" date="2019-12" db="EMBL/GenBank/DDBJ databases">
        <title>Complete genome sequence of Mycolicibacterium xenopi str. JCM15661T.</title>
        <authorList>
            <person name="Yoshida M."/>
            <person name="Fukano H."/>
            <person name="Asakura T."/>
            <person name="Hoshino Y."/>
        </authorList>
    </citation>
    <scope>NUCLEOTIDE SEQUENCE [LARGE SCALE GENOMIC DNA]</scope>
    <source>
        <strain evidence="2 3">JCM 15661T</strain>
    </source>
</reference>
<evidence type="ECO:0000259" key="1">
    <source>
        <dbReference type="Pfam" id="PF01717"/>
    </source>
</evidence>
<accession>A0AAD1H3E0</accession>
<dbReference type="Proteomes" id="UP000464624">
    <property type="component" value="Chromosome"/>
</dbReference>
<dbReference type="Pfam" id="PF01717">
    <property type="entry name" value="Meth_synt_2"/>
    <property type="match status" value="1"/>
</dbReference>
<dbReference type="GO" id="GO:0003871">
    <property type="term" value="F:5-methyltetrahydropteroyltriglutamate-homocysteine S-methyltransferase activity"/>
    <property type="evidence" value="ECO:0007669"/>
    <property type="project" value="InterPro"/>
</dbReference>
<name>A0AAD1H3E0_MYCXE</name>
<organism evidence="2 3">
    <name type="scientific">Mycobacterium xenopi</name>
    <dbReference type="NCBI Taxonomy" id="1789"/>
    <lineage>
        <taxon>Bacteria</taxon>
        <taxon>Bacillati</taxon>
        <taxon>Actinomycetota</taxon>
        <taxon>Actinomycetes</taxon>
        <taxon>Mycobacteriales</taxon>
        <taxon>Mycobacteriaceae</taxon>
        <taxon>Mycobacterium</taxon>
    </lineage>
</organism>
<gene>
    <name evidence="2" type="ORF">MYXE_34320</name>
</gene>
<dbReference type="GO" id="GO:0009086">
    <property type="term" value="P:methionine biosynthetic process"/>
    <property type="evidence" value="ECO:0007669"/>
    <property type="project" value="InterPro"/>
</dbReference>